<reference evidence="2 3" key="1">
    <citation type="journal article" date="2019" name="Int. J. Syst. Evol. Microbiol.">
        <title>The Global Catalogue of Microorganisms (GCM) 10K type strain sequencing project: providing services to taxonomists for standard genome sequencing and annotation.</title>
        <authorList>
            <consortium name="The Broad Institute Genomics Platform"/>
            <consortium name="The Broad Institute Genome Sequencing Center for Infectious Disease"/>
            <person name="Wu L."/>
            <person name="Ma J."/>
        </authorList>
    </citation>
    <scope>NUCLEOTIDE SEQUENCE [LARGE SCALE GENOMIC DNA]</scope>
    <source>
        <strain evidence="2 3">JCM 10696</strain>
    </source>
</reference>
<dbReference type="EMBL" id="BAAAHH010000030">
    <property type="protein sequence ID" value="GAA0963359.1"/>
    <property type="molecule type" value="Genomic_DNA"/>
</dbReference>
<dbReference type="PROSITE" id="PS51257">
    <property type="entry name" value="PROKAR_LIPOPROTEIN"/>
    <property type="match status" value="1"/>
</dbReference>
<keyword evidence="1" id="KW-0732">Signal</keyword>
<organism evidence="2 3">
    <name type="scientific">Actinocorallia libanotica</name>
    <dbReference type="NCBI Taxonomy" id="46162"/>
    <lineage>
        <taxon>Bacteria</taxon>
        <taxon>Bacillati</taxon>
        <taxon>Actinomycetota</taxon>
        <taxon>Actinomycetes</taxon>
        <taxon>Streptosporangiales</taxon>
        <taxon>Thermomonosporaceae</taxon>
        <taxon>Actinocorallia</taxon>
    </lineage>
</organism>
<feature type="chain" id="PRO_5047479286" description="Lipoprotein" evidence="1">
    <location>
        <begin position="28"/>
        <end position="280"/>
    </location>
</feature>
<evidence type="ECO:0000256" key="1">
    <source>
        <dbReference type="SAM" id="SignalP"/>
    </source>
</evidence>
<evidence type="ECO:0008006" key="4">
    <source>
        <dbReference type="Google" id="ProtNLM"/>
    </source>
</evidence>
<keyword evidence="3" id="KW-1185">Reference proteome</keyword>
<name>A0ABN1RTD4_9ACTN</name>
<evidence type="ECO:0000313" key="2">
    <source>
        <dbReference type="EMBL" id="GAA0963359.1"/>
    </source>
</evidence>
<evidence type="ECO:0000313" key="3">
    <source>
        <dbReference type="Proteomes" id="UP001500665"/>
    </source>
</evidence>
<sequence length="280" mass="30220">MLSRLPAAAGALFALLATGCATSVAPAAPPPPPAEEHAAFLLPLDPYVLDESGLIRVLDATDVVAERCAKQAGVEWPAVDRPDRGPSPNRRRYGVAETLIARMYGYHPPPDPALEETTSRSERRLKELDGGEREKILGPGGCLEKARSEVNGGLGPLEDQPSESIDQISFAESKSDPKVAGALQEWTSCIISHGYSFKDPLTAASDSRWNSPTASPEEKKIALADVDCKKKSDLVRVWSSAEAKIQTRLINENRDRLGPLRELKETQLRNAARILSAPGP</sequence>
<proteinExistence type="predicted"/>
<protein>
    <recommendedName>
        <fullName evidence="4">Lipoprotein</fullName>
    </recommendedName>
</protein>
<comment type="caution">
    <text evidence="2">The sequence shown here is derived from an EMBL/GenBank/DDBJ whole genome shotgun (WGS) entry which is preliminary data.</text>
</comment>
<gene>
    <name evidence="2" type="ORF">GCM10009550_58820</name>
</gene>
<feature type="signal peptide" evidence="1">
    <location>
        <begin position="1"/>
        <end position="27"/>
    </location>
</feature>
<dbReference type="Proteomes" id="UP001500665">
    <property type="component" value="Unassembled WGS sequence"/>
</dbReference>
<accession>A0ABN1RTD4</accession>